<evidence type="ECO:0008006" key="3">
    <source>
        <dbReference type="Google" id="ProtNLM"/>
    </source>
</evidence>
<organism evidence="1 2">
    <name type="scientific">Catenulispora pinistramenti</name>
    <dbReference type="NCBI Taxonomy" id="2705254"/>
    <lineage>
        <taxon>Bacteria</taxon>
        <taxon>Bacillati</taxon>
        <taxon>Actinomycetota</taxon>
        <taxon>Actinomycetes</taxon>
        <taxon>Catenulisporales</taxon>
        <taxon>Catenulisporaceae</taxon>
        <taxon>Catenulispora</taxon>
    </lineage>
</organism>
<proteinExistence type="predicted"/>
<comment type="caution">
    <text evidence="1">The sequence shown here is derived from an EMBL/GenBank/DDBJ whole genome shotgun (WGS) entry which is preliminary data.</text>
</comment>
<gene>
    <name evidence="1" type="ORF">KGQ19_20880</name>
</gene>
<sequence length="221" mass="24324">MTVPLLIFAGFIVVLLAAGIAANARRKKALAAMAAVKGWQLAKKDRRLPTTFGGQPFTAGHGRLARLVMRGTHHGRAILVIDYEFRTRGSESDDVHHYWVACVDDLPVPLPPVEVVPRGYKDRRVGPGILAGALEFVRGDPAFDHRYRVSAADHRLAADVLDPKVLRLIASWPDFAWRIEGNRLLTWGKGTVKPEWVDTGLNMLVALAEAVPDGVWRTARG</sequence>
<evidence type="ECO:0000313" key="2">
    <source>
        <dbReference type="Proteomes" id="UP000730482"/>
    </source>
</evidence>
<name>A0ABS5KTF1_9ACTN</name>
<dbReference type="EMBL" id="JAAFYZ010000069">
    <property type="protein sequence ID" value="MBS2549323.1"/>
    <property type="molecule type" value="Genomic_DNA"/>
</dbReference>
<reference evidence="1 2" key="1">
    <citation type="submission" date="2020-02" db="EMBL/GenBank/DDBJ databases">
        <title>Acidophilic actinobacteria isolated from forest soil.</title>
        <authorList>
            <person name="Golinska P."/>
        </authorList>
    </citation>
    <scope>NUCLEOTIDE SEQUENCE [LARGE SCALE GENOMIC DNA]</scope>
    <source>
        <strain evidence="1 2">NL8</strain>
    </source>
</reference>
<accession>A0ABS5KTF1</accession>
<dbReference type="Proteomes" id="UP000730482">
    <property type="component" value="Unassembled WGS sequence"/>
</dbReference>
<keyword evidence="2" id="KW-1185">Reference proteome</keyword>
<evidence type="ECO:0000313" key="1">
    <source>
        <dbReference type="EMBL" id="MBS2549323.1"/>
    </source>
</evidence>
<dbReference type="RefSeq" id="WP_212010886.1">
    <property type="nucleotide sequence ID" value="NZ_JAAFYZ010000069.1"/>
</dbReference>
<protein>
    <recommendedName>
        <fullName evidence="3">Secreted protein</fullName>
    </recommendedName>
</protein>